<evidence type="ECO:0000313" key="2">
    <source>
        <dbReference type="Proteomes" id="UP000539372"/>
    </source>
</evidence>
<proteinExistence type="predicted"/>
<protein>
    <submittedName>
        <fullName evidence="1">HutD family protein</fullName>
    </submittedName>
</protein>
<accession>A0A7Y0DWP7</accession>
<sequence length="160" mass="17048">MTKPTRIHLSDLPEKPWKNGGGVTTEIAVFPPGADMDTFDWRVSTALVAQDGPFSAFPGVTRWLFLSHGDGFVLDFADGTSLRIDETGPVHEFDGGIGTDCTLIGGESRDINVMARSGVGMSVARLPAGRDAPPVGMVDISPDGVVIRLEDGRILSARRI</sequence>
<dbReference type="PANTHER" id="PTHR37943:SF1">
    <property type="entry name" value="PROTEIN VES"/>
    <property type="match status" value="1"/>
</dbReference>
<reference evidence="1 2" key="1">
    <citation type="submission" date="2020-04" db="EMBL/GenBank/DDBJ databases">
        <title>Rhodospirillaceae bacterium KN72 isolated from deep sea.</title>
        <authorList>
            <person name="Zhang D.-C."/>
        </authorList>
    </citation>
    <scope>NUCLEOTIDE SEQUENCE [LARGE SCALE GENOMIC DNA]</scope>
    <source>
        <strain evidence="1 2">KN72</strain>
    </source>
</reference>
<gene>
    <name evidence="1" type="ORF">HH303_00900</name>
</gene>
<dbReference type="RefSeq" id="WP_169623327.1">
    <property type="nucleotide sequence ID" value="NZ_JABBNT010000001.1"/>
</dbReference>
<evidence type="ECO:0000313" key="1">
    <source>
        <dbReference type="EMBL" id="NMM43015.1"/>
    </source>
</evidence>
<name>A0A7Y0DWP7_9PROT</name>
<dbReference type="SUPFAM" id="SSF51182">
    <property type="entry name" value="RmlC-like cupins"/>
    <property type="match status" value="1"/>
</dbReference>
<dbReference type="EMBL" id="JABBNT010000001">
    <property type="protein sequence ID" value="NMM43015.1"/>
    <property type="molecule type" value="Genomic_DNA"/>
</dbReference>
<dbReference type="InterPro" id="IPR011051">
    <property type="entry name" value="RmlC_Cupin_sf"/>
</dbReference>
<comment type="caution">
    <text evidence="1">The sequence shown here is derived from an EMBL/GenBank/DDBJ whole genome shotgun (WGS) entry which is preliminary data.</text>
</comment>
<dbReference type="AlphaFoldDB" id="A0A7Y0DWP7"/>
<dbReference type="InterPro" id="IPR014710">
    <property type="entry name" value="RmlC-like_jellyroll"/>
</dbReference>
<dbReference type="InterPro" id="IPR010282">
    <property type="entry name" value="Uncharacterised_HutD/Ves"/>
</dbReference>
<dbReference type="CDD" id="cd20293">
    <property type="entry name" value="cupin_HutD_N"/>
    <property type="match status" value="1"/>
</dbReference>
<dbReference type="PANTHER" id="PTHR37943">
    <property type="entry name" value="PROTEIN VES"/>
    <property type="match status" value="1"/>
</dbReference>
<keyword evidence="2" id="KW-1185">Reference proteome</keyword>
<dbReference type="Gene3D" id="2.60.120.10">
    <property type="entry name" value="Jelly Rolls"/>
    <property type="match status" value="1"/>
</dbReference>
<dbReference type="Proteomes" id="UP000539372">
    <property type="component" value="Unassembled WGS sequence"/>
</dbReference>
<organism evidence="1 2">
    <name type="scientific">Pacificispira spongiicola</name>
    <dbReference type="NCBI Taxonomy" id="2729598"/>
    <lineage>
        <taxon>Bacteria</taxon>
        <taxon>Pseudomonadati</taxon>
        <taxon>Pseudomonadota</taxon>
        <taxon>Alphaproteobacteria</taxon>
        <taxon>Rhodospirillales</taxon>
        <taxon>Rhodospirillaceae</taxon>
        <taxon>Pacificispira</taxon>
    </lineage>
</organism>
<dbReference type="Pfam" id="PF05962">
    <property type="entry name" value="HutD"/>
    <property type="match status" value="1"/>
</dbReference>